<dbReference type="PANTHER" id="PTHR46929">
    <property type="entry name" value="EXPRESSED PROTEIN"/>
    <property type="match status" value="1"/>
</dbReference>
<comment type="cofactor">
    <cofactor evidence="1">
        <name>a divalent metal cation</name>
        <dbReference type="ChEBI" id="CHEBI:60240"/>
    </cofactor>
</comment>
<protein>
    <recommendedName>
        <fullName evidence="7">Myb/SANT-like domain-containing protein</fullName>
    </recommendedName>
</protein>
<dbReference type="PANTHER" id="PTHR46929:SF13">
    <property type="entry name" value="MYB_SANT-LIKE DNA-BINDING DOMAIN PROTEIN"/>
    <property type="match status" value="1"/>
</dbReference>
<evidence type="ECO:0000313" key="5">
    <source>
        <dbReference type="EMBL" id="KAG6479385.1"/>
    </source>
</evidence>
<keyword evidence="6" id="KW-1185">Reference proteome</keyword>
<evidence type="ECO:0000259" key="4">
    <source>
        <dbReference type="Pfam" id="PF13359"/>
    </source>
</evidence>
<dbReference type="EMBL" id="JACMSC010000017">
    <property type="protein sequence ID" value="KAG6479385.1"/>
    <property type="molecule type" value="Genomic_DNA"/>
</dbReference>
<keyword evidence="2" id="KW-0479">Metal-binding</keyword>
<dbReference type="Pfam" id="PF12776">
    <property type="entry name" value="Myb_DNA-bind_3"/>
    <property type="match status" value="1"/>
</dbReference>
<accession>A0A8J5F2L9</accession>
<dbReference type="InterPro" id="IPR024752">
    <property type="entry name" value="Myb/SANT-like_dom"/>
</dbReference>
<evidence type="ECO:0000313" key="6">
    <source>
        <dbReference type="Proteomes" id="UP000734854"/>
    </source>
</evidence>
<evidence type="ECO:0000259" key="3">
    <source>
        <dbReference type="Pfam" id="PF12776"/>
    </source>
</evidence>
<evidence type="ECO:0008006" key="7">
    <source>
        <dbReference type="Google" id="ProtNLM"/>
    </source>
</evidence>
<organism evidence="5 6">
    <name type="scientific">Zingiber officinale</name>
    <name type="common">Ginger</name>
    <name type="synonym">Amomum zingiber</name>
    <dbReference type="NCBI Taxonomy" id="94328"/>
    <lineage>
        <taxon>Eukaryota</taxon>
        <taxon>Viridiplantae</taxon>
        <taxon>Streptophyta</taxon>
        <taxon>Embryophyta</taxon>
        <taxon>Tracheophyta</taxon>
        <taxon>Spermatophyta</taxon>
        <taxon>Magnoliopsida</taxon>
        <taxon>Liliopsida</taxon>
        <taxon>Zingiberales</taxon>
        <taxon>Zingiberaceae</taxon>
        <taxon>Zingiber</taxon>
    </lineage>
</organism>
<evidence type="ECO:0000256" key="2">
    <source>
        <dbReference type="ARBA" id="ARBA00022723"/>
    </source>
</evidence>
<proteinExistence type="predicted"/>
<name>A0A8J5F2L9_ZINOF</name>
<evidence type="ECO:0000256" key="1">
    <source>
        <dbReference type="ARBA" id="ARBA00001968"/>
    </source>
</evidence>
<feature type="domain" description="DDE Tnp4" evidence="4">
    <location>
        <begin position="83"/>
        <end position="154"/>
    </location>
</feature>
<dbReference type="GO" id="GO:0046872">
    <property type="term" value="F:metal ion binding"/>
    <property type="evidence" value="ECO:0007669"/>
    <property type="project" value="UniProtKB-KW"/>
</dbReference>
<gene>
    <name evidence="5" type="ORF">ZIOFF_062848</name>
</gene>
<sequence length="495" mass="56727">MPKTPQPSSSPELIFCPSIGNEALFLYSSCCHCRVSLPLCFWQPPLCRPSDLPLPLCHYSLHGLICGQAKEVANLASRPALDLNLGKYYLVDAGFMLKSSLITPYRGERYHLKEYSRNPPRNARELFNLRHSSLRNAIERTFGVVKKRFAIIRNERLFAEVDVELNNNSEHQVENHSNIDDSEDARKGELLRDSIAATMWMSKKKDLQSNRVGGTFTTHAFENIVNELKAKFSDKLIDKDRIQNRMKHIKRCWFSCYDIFKNGMSGFGWDPITEFFIAEPEVWQQLIEIKLAVAEWKNKPIRNYEKLFQLYGKDRATGQHAETASEMRKRKAIMEMENNVGGHNFETIDEIEFMISQQEIHLDNSNAINEDAQIPSLSFEPTKSQTTSFVGASSKNKSAKKFKVDNGSITNAIDHVAQAIMSSTHEIVKSNELPISEHEVWSLLIQLGVEQHIISTCYLYLVQCPKMLRALLGCPFEHRKNLLFQMLDGENLRHD</sequence>
<dbReference type="AlphaFoldDB" id="A0A8J5F2L9"/>
<reference evidence="5 6" key="1">
    <citation type="submission" date="2020-08" db="EMBL/GenBank/DDBJ databases">
        <title>Plant Genome Project.</title>
        <authorList>
            <person name="Zhang R.-G."/>
        </authorList>
    </citation>
    <scope>NUCLEOTIDE SEQUENCE [LARGE SCALE GENOMIC DNA]</scope>
    <source>
        <tissue evidence="5">Rhizome</tissue>
    </source>
</reference>
<feature type="domain" description="Myb/SANT-like" evidence="3">
    <location>
        <begin position="208"/>
        <end position="285"/>
    </location>
</feature>
<dbReference type="InterPro" id="IPR027806">
    <property type="entry name" value="HARBI1_dom"/>
</dbReference>
<dbReference type="Pfam" id="PF13359">
    <property type="entry name" value="DDE_Tnp_4"/>
    <property type="match status" value="1"/>
</dbReference>
<dbReference type="Proteomes" id="UP000734854">
    <property type="component" value="Unassembled WGS sequence"/>
</dbReference>
<comment type="caution">
    <text evidence="5">The sequence shown here is derived from an EMBL/GenBank/DDBJ whole genome shotgun (WGS) entry which is preliminary data.</text>
</comment>